<feature type="domain" description="FAD/NAD(P)-binding" evidence="5">
    <location>
        <begin position="5"/>
        <end position="313"/>
    </location>
</feature>
<feature type="binding site" evidence="3">
    <location>
        <begin position="172"/>
        <end position="179"/>
    </location>
    <ligand>
        <name>NAD(+)</name>
        <dbReference type="ChEBI" id="CHEBI:57540"/>
    </ligand>
</feature>
<dbReference type="PANTHER" id="PTHR43014:SF5">
    <property type="entry name" value="GLUTATHIONE REDUCTASE (NADPH)"/>
    <property type="match status" value="1"/>
</dbReference>
<dbReference type="InterPro" id="IPR036188">
    <property type="entry name" value="FAD/NAD-bd_sf"/>
</dbReference>
<name>A0A162F2V9_LACPN</name>
<keyword evidence="2 3" id="KW-0274">FAD</keyword>
<dbReference type="GO" id="GO:0000166">
    <property type="term" value="F:nucleotide binding"/>
    <property type="evidence" value="ECO:0007669"/>
    <property type="project" value="UniProtKB-KW"/>
</dbReference>
<dbReference type="KEGG" id="lpb:SH83_05205"/>
<dbReference type="RefSeq" id="WP_044430218.1">
    <property type="nucleotide sequence ID" value="NZ_AP028153.1"/>
</dbReference>
<feature type="binding site" evidence="3">
    <location>
        <position position="258"/>
    </location>
    <ligand>
        <name>NAD(+)</name>
        <dbReference type="ChEBI" id="CHEBI:57540"/>
    </ligand>
</feature>
<sequence>MSEKFDVVYLGSGHGTFDGAIPLAARGKKVAVIEADLIGGTCPNRGCNAKITLDQPVALKNQVANFQGYGLRGEPTIDWQANFDHERDVIAGLPDMIAGLMTSAGVTLINGRGTFVDDHTIQVADKTYTADKIVIATGQHPHRLDIPGTELAHDSNDFLNLTTLPHHITVIGAGYIGLEFANMALTAGSQVTLLMRGDQALRQFHQPFVERLLAILVEQGLVLKREWVPTEIKSTGDHFEVLSADDKITTDWILDATGRQPNTANLGLERIGVDYTAAGITVDDHLQTSVAGIYASGDVLAKDQPKLTPTAIFESQYLTHLFTGDTNAPIKYPAIPSVVFTSPRLAQVGTLPTSDTHDVKVTVNDLKDDWFRQTTRDVTGHNLLVTDDQHRLIGAAELGEQAENTINTLLPAIQYQLTPAQREQLVTLFPSIGAAVWSAI</sequence>
<dbReference type="SUPFAM" id="SSF55424">
    <property type="entry name" value="FAD/NAD-linked reductases, dimerisation (C-terminal) domain"/>
    <property type="match status" value="1"/>
</dbReference>
<accession>A0A162F2V9</accession>
<feature type="disulfide bond" description="Redox-active" evidence="4">
    <location>
        <begin position="42"/>
        <end position="47"/>
    </location>
</feature>
<evidence type="ECO:0000313" key="8">
    <source>
        <dbReference type="Proteomes" id="UP000076882"/>
    </source>
</evidence>
<dbReference type="GeneID" id="77217715"/>
<keyword evidence="3" id="KW-0520">NAD</keyword>
<dbReference type="PRINTS" id="PR00411">
    <property type="entry name" value="PNDRDTASEI"/>
</dbReference>
<dbReference type="PATRIC" id="fig|1590.144.peg.1086"/>
<dbReference type="Gene3D" id="3.50.50.60">
    <property type="entry name" value="FAD/NAD(P)-binding domain"/>
    <property type="match status" value="1"/>
</dbReference>
<feature type="binding site" evidence="3">
    <location>
        <position position="298"/>
    </location>
    <ligand>
        <name>FAD</name>
        <dbReference type="ChEBI" id="CHEBI:57692"/>
    </ligand>
</feature>
<dbReference type="Proteomes" id="UP000076882">
    <property type="component" value="Unassembled WGS sequence"/>
</dbReference>
<dbReference type="InterPro" id="IPR001100">
    <property type="entry name" value="Pyr_nuc-diS_OxRdtase"/>
</dbReference>
<feature type="binding site" evidence="3">
    <location>
        <position position="113"/>
    </location>
    <ligand>
        <name>FAD</name>
        <dbReference type="ChEBI" id="CHEBI:57692"/>
    </ligand>
</feature>
<dbReference type="InterPro" id="IPR023753">
    <property type="entry name" value="FAD/NAD-binding_dom"/>
</dbReference>
<evidence type="ECO:0000313" key="6">
    <source>
        <dbReference type="EMBL" id="KZU97777.1"/>
    </source>
</evidence>
<keyword evidence="1" id="KW-0285">Flavoprotein</keyword>
<dbReference type="GO" id="GO:0016491">
    <property type="term" value="F:oxidoreductase activity"/>
    <property type="evidence" value="ECO:0007669"/>
    <property type="project" value="InterPro"/>
</dbReference>
<evidence type="ECO:0000256" key="3">
    <source>
        <dbReference type="PIRSR" id="PIRSR000350-3"/>
    </source>
</evidence>
<reference evidence="7 9" key="2">
    <citation type="submission" date="2020-12" db="EMBL/GenBank/DDBJ databases">
        <title>Whole genome sequencing of Lactobacillus plantarum PC518.</title>
        <authorList>
            <person name="Guo Q."/>
        </authorList>
    </citation>
    <scope>NUCLEOTIDE SEQUENCE [LARGE SCALE GENOMIC DNA]</scope>
    <source>
        <strain evidence="7 9">PC518</strain>
    </source>
</reference>
<dbReference type="PIRSF" id="PIRSF000350">
    <property type="entry name" value="Mercury_reductase_MerA"/>
    <property type="match status" value="1"/>
</dbReference>
<evidence type="ECO:0000256" key="1">
    <source>
        <dbReference type="ARBA" id="ARBA00022630"/>
    </source>
</evidence>
<evidence type="ECO:0000259" key="5">
    <source>
        <dbReference type="Pfam" id="PF07992"/>
    </source>
</evidence>
<gene>
    <name evidence="7" type="ORF">JH395_10135</name>
    <name evidence="6" type="ORF">Lp19_0461</name>
</gene>
<dbReference type="EMBL" id="CP066817">
    <property type="protein sequence ID" value="QQM60088.1"/>
    <property type="molecule type" value="Genomic_DNA"/>
</dbReference>
<protein>
    <submittedName>
        <fullName evidence="7">NAD(P)/FAD-dependent oxidoreductase</fullName>
    </submittedName>
</protein>
<dbReference type="Proteomes" id="UP000595466">
    <property type="component" value="Chromosome"/>
</dbReference>
<dbReference type="PANTHER" id="PTHR43014">
    <property type="entry name" value="MERCURIC REDUCTASE"/>
    <property type="match status" value="1"/>
</dbReference>
<evidence type="ECO:0000313" key="7">
    <source>
        <dbReference type="EMBL" id="QQM60088.1"/>
    </source>
</evidence>
<dbReference type="EMBL" id="LUXM01000012">
    <property type="protein sequence ID" value="KZU97777.1"/>
    <property type="molecule type" value="Genomic_DNA"/>
</dbReference>
<proteinExistence type="predicted"/>
<evidence type="ECO:0000256" key="2">
    <source>
        <dbReference type="ARBA" id="ARBA00022827"/>
    </source>
</evidence>
<dbReference type="AlphaFoldDB" id="A0A162F2V9"/>
<dbReference type="PRINTS" id="PR00368">
    <property type="entry name" value="FADPNR"/>
</dbReference>
<evidence type="ECO:0000313" key="9">
    <source>
        <dbReference type="Proteomes" id="UP000595466"/>
    </source>
</evidence>
<dbReference type="Pfam" id="PF07992">
    <property type="entry name" value="Pyr_redox_2"/>
    <property type="match status" value="1"/>
</dbReference>
<evidence type="ECO:0000256" key="4">
    <source>
        <dbReference type="PIRSR" id="PIRSR000350-4"/>
    </source>
</evidence>
<dbReference type="SUPFAM" id="SSF51905">
    <property type="entry name" value="FAD/NAD(P)-binding domain"/>
    <property type="match status" value="1"/>
</dbReference>
<keyword evidence="3" id="KW-0547">Nucleotide-binding</keyword>
<organism evidence="6 8">
    <name type="scientific">Lactiplantibacillus plantarum</name>
    <name type="common">Lactobacillus plantarum</name>
    <dbReference type="NCBI Taxonomy" id="1590"/>
    <lineage>
        <taxon>Bacteria</taxon>
        <taxon>Bacillati</taxon>
        <taxon>Bacillota</taxon>
        <taxon>Bacilli</taxon>
        <taxon>Lactobacillales</taxon>
        <taxon>Lactobacillaceae</taxon>
        <taxon>Lactiplantibacillus</taxon>
    </lineage>
</organism>
<comment type="cofactor">
    <cofactor evidence="3">
        <name>FAD</name>
        <dbReference type="ChEBI" id="CHEBI:57692"/>
    </cofactor>
    <text evidence="3">Binds 1 FAD per subunit.</text>
</comment>
<dbReference type="InterPro" id="IPR016156">
    <property type="entry name" value="FAD/NAD-linked_Rdtase_dimer_sf"/>
</dbReference>
<reference evidence="6 8" key="1">
    <citation type="submission" date="2016-03" db="EMBL/GenBank/DDBJ databases">
        <title>Comparative genomics of 54 Lactobacillus plantarum strains reveals genomic uncoupling from niche constraints.</title>
        <authorList>
            <person name="Martino M.E."/>
        </authorList>
    </citation>
    <scope>NUCLEOTIDE SEQUENCE [LARGE SCALE GENOMIC DNA]</scope>
    <source>
        <strain evidence="6 8">19.1</strain>
    </source>
</reference>